<evidence type="ECO:0000313" key="4">
    <source>
        <dbReference type="EMBL" id="WAW09008.1"/>
    </source>
</evidence>
<dbReference type="PANTHER" id="PTHR37089:SF1">
    <property type="entry name" value="MEMBRANE PROTEIN"/>
    <property type="match status" value="1"/>
</dbReference>
<accession>A0A9E9LY34</accession>
<keyword evidence="5" id="KW-1185">Reference proteome</keyword>
<dbReference type="SMART" id="SM00972">
    <property type="entry name" value="SCPU"/>
    <property type="match status" value="2"/>
</dbReference>
<dbReference type="KEGG" id="ovb:NB640_06845"/>
<evidence type="ECO:0000259" key="3">
    <source>
        <dbReference type="Pfam" id="PF05229"/>
    </source>
</evidence>
<dbReference type="Pfam" id="PF05229">
    <property type="entry name" value="SCPU"/>
    <property type="match status" value="2"/>
</dbReference>
<dbReference type="PANTHER" id="PTHR37089">
    <property type="entry name" value="PROTEIN U-RELATED"/>
    <property type="match status" value="1"/>
</dbReference>
<dbReference type="AlphaFoldDB" id="A0A9E9LY34"/>
<organism evidence="4 5">
    <name type="scientific">Oxalobacter vibrioformis</name>
    <dbReference type="NCBI Taxonomy" id="933080"/>
    <lineage>
        <taxon>Bacteria</taxon>
        <taxon>Pseudomonadati</taxon>
        <taxon>Pseudomonadota</taxon>
        <taxon>Betaproteobacteria</taxon>
        <taxon>Burkholderiales</taxon>
        <taxon>Oxalobacteraceae</taxon>
        <taxon>Oxalobacter</taxon>
    </lineage>
</organism>
<gene>
    <name evidence="4" type="ORF">NB640_06845</name>
</gene>
<sequence length="350" mass="36725">MNRPKHSLRVSINSQAPLARFSLLHTIFGRWILVIVFLFLPGALHAAACQASTASSSAFYGQVTSITISNSQQKTSVTNAGLICGGSLLTALGTDGYIRALISTTNNSTLVNANGDAIPYQIFVDSGYTFQITPGTSINYFNSSLLNLLGLIGSNNAPLPMYFRTTTGTLNLSKGTYTGTITIQWNWSVCQSINLLNLCIGGYSQGTTTATINLSLDVTNDCVISAPDINFGSAPLVNAFSSVTQTINAQCTKGTVYTIGLSDGNNALSGQRRLANGSQYLSYEIYQGSSGNTRWGSGSGQTRSSAAADVNPGSGTGTTSQGFVYTAKILPGTTPPAGTYTDTIIINMGF</sequence>
<keyword evidence="2" id="KW-0812">Transmembrane</keyword>
<feature type="region of interest" description="Disordered" evidence="1">
    <location>
        <begin position="294"/>
        <end position="315"/>
    </location>
</feature>
<feature type="transmembrane region" description="Helical" evidence="2">
    <location>
        <begin position="21"/>
        <end position="44"/>
    </location>
</feature>
<feature type="compositionally biased region" description="Polar residues" evidence="1">
    <location>
        <begin position="294"/>
        <end position="305"/>
    </location>
</feature>
<evidence type="ECO:0000256" key="2">
    <source>
        <dbReference type="SAM" id="Phobius"/>
    </source>
</evidence>
<dbReference type="InterPro" id="IPR053167">
    <property type="entry name" value="Spore_coat_component"/>
</dbReference>
<feature type="domain" description="Spore coat protein U/FanG" evidence="3">
    <location>
        <begin position="208"/>
        <end position="346"/>
    </location>
</feature>
<dbReference type="Proteomes" id="UP001156215">
    <property type="component" value="Chromosome"/>
</dbReference>
<proteinExistence type="predicted"/>
<evidence type="ECO:0000313" key="5">
    <source>
        <dbReference type="Proteomes" id="UP001156215"/>
    </source>
</evidence>
<keyword evidence="2" id="KW-1133">Transmembrane helix</keyword>
<protein>
    <submittedName>
        <fullName evidence="4">Spore coat U domain-containing protein</fullName>
    </submittedName>
</protein>
<dbReference type="RefSeq" id="WP_269308001.1">
    <property type="nucleotide sequence ID" value="NZ_CP098242.1"/>
</dbReference>
<reference evidence="4" key="1">
    <citation type="journal article" date="2022" name="Front. Microbiol.">
        <title>New perspectives on an old grouping: The genomic and phenotypic variability of Oxalobacter formigenes and the implications for calcium oxalate stone prevention.</title>
        <authorList>
            <person name="Chmiel J.A."/>
            <person name="Carr C."/>
            <person name="Stuivenberg G.A."/>
            <person name="Venema R."/>
            <person name="Chanyi R.M."/>
            <person name="Al K.F."/>
            <person name="Giguere D."/>
            <person name="Say H."/>
            <person name="Akouris P.P."/>
            <person name="Dominguez Romero S.A."/>
            <person name="Kwong A."/>
            <person name="Tai V."/>
            <person name="Koval S.F."/>
            <person name="Razvi H."/>
            <person name="Bjazevic J."/>
            <person name="Burton J.P."/>
        </authorList>
    </citation>
    <scope>NUCLEOTIDE SEQUENCE</scope>
    <source>
        <strain evidence="4">WoOx3</strain>
    </source>
</reference>
<name>A0A9E9LY34_9BURK</name>
<feature type="domain" description="Spore coat protein U/FanG" evidence="3">
    <location>
        <begin position="44"/>
        <end position="183"/>
    </location>
</feature>
<evidence type="ECO:0000256" key="1">
    <source>
        <dbReference type="SAM" id="MobiDB-lite"/>
    </source>
</evidence>
<keyword evidence="2" id="KW-0472">Membrane</keyword>
<dbReference type="EMBL" id="CP098242">
    <property type="protein sequence ID" value="WAW09008.1"/>
    <property type="molecule type" value="Genomic_DNA"/>
</dbReference>
<dbReference type="InterPro" id="IPR007893">
    <property type="entry name" value="Spore_coat_U/FanG"/>
</dbReference>